<keyword evidence="5" id="KW-1185">Reference proteome</keyword>
<dbReference type="Pfam" id="PF00072">
    <property type="entry name" value="Response_reg"/>
    <property type="match status" value="1"/>
</dbReference>
<evidence type="ECO:0000313" key="5">
    <source>
        <dbReference type="Proteomes" id="UP000518288"/>
    </source>
</evidence>
<evidence type="ECO:0000259" key="3">
    <source>
        <dbReference type="PROSITE" id="PS50110"/>
    </source>
</evidence>
<feature type="domain" description="Response regulatory" evidence="3">
    <location>
        <begin position="7"/>
        <end position="122"/>
    </location>
</feature>
<dbReference type="SUPFAM" id="SSF52172">
    <property type="entry name" value="CheY-like"/>
    <property type="match status" value="1"/>
</dbReference>
<dbReference type="PANTHER" id="PTHR44591:SF3">
    <property type="entry name" value="RESPONSE REGULATORY DOMAIN-CONTAINING PROTEIN"/>
    <property type="match status" value="1"/>
</dbReference>
<dbReference type="AlphaFoldDB" id="A0A7Y9QU35"/>
<accession>A0A7Y9QU35</accession>
<dbReference type="InterPro" id="IPR050595">
    <property type="entry name" value="Bact_response_regulator"/>
</dbReference>
<dbReference type="RefSeq" id="WP_179632427.1">
    <property type="nucleotide sequence ID" value="NZ_CAXYYM010000104.1"/>
</dbReference>
<comment type="caution">
    <text evidence="4">The sequence shown here is derived from an EMBL/GenBank/DDBJ whole genome shotgun (WGS) entry which is preliminary data.</text>
</comment>
<dbReference type="Proteomes" id="UP000518288">
    <property type="component" value="Unassembled WGS sequence"/>
</dbReference>
<dbReference type="Gene3D" id="3.40.50.2300">
    <property type="match status" value="1"/>
</dbReference>
<keyword evidence="1 2" id="KW-0597">Phosphoprotein</keyword>
<dbReference type="PROSITE" id="PS50110">
    <property type="entry name" value="RESPONSE_REGULATORY"/>
    <property type="match status" value="1"/>
</dbReference>
<gene>
    <name evidence="4" type="ORF">BDD16_000418</name>
</gene>
<protein>
    <submittedName>
        <fullName evidence="4">DNA-binding response OmpR family regulator</fullName>
    </submittedName>
</protein>
<dbReference type="InterPro" id="IPR001789">
    <property type="entry name" value="Sig_transdc_resp-reg_receiver"/>
</dbReference>
<feature type="modified residue" description="4-aspartylphosphate" evidence="2">
    <location>
        <position position="55"/>
    </location>
</feature>
<keyword evidence="4" id="KW-0238">DNA-binding</keyword>
<evidence type="ECO:0000256" key="1">
    <source>
        <dbReference type="ARBA" id="ARBA00022553"/>
    </source>
</evidence>
<dbReference type="GO" id="GO:0003677">
    <property type="term" value="F:DNA binding"/>
    <property type="evidence" value="ECO:0007669"/>
    <property type="project" value="UniProtKB-KW"/>
</dbReference>
<dbReference type="GO" id="GO:0000160">
    <property type="term" value="P:phosphorelay signal transduction system"/>
    <property type="evidence" value="ECO:0007669"/>
    <property type="project" value="InterPro"/>
</dbReference>
<evidence type="ECO:0000256" key="2">
    <source>
        <dbReference type="PROSITE-ProRule" id="PRU00169"/>
    </source>
</evidence>
<dbReference type="SMART" id="SM00448">
    <property type="entry name" value="REC"/>
    <property type="match status" value="1"/>
</dbReference>
<organism evidence="4 5">
    <name type="scientific">Sphaerotilus montanus</name>
    <dbReference type="NCBI Taxonomy" id="522889"/>
    <lineage>
        <taxon>Bacteria</taxon>
        <taxon>Pseudomonadati</taxon>
        <taxon>Pseudomonadota</taxon>
        <taxon>Betaproteobacteria</taxon>
        <taxon>Burkholderiales</taxon>
        <taxon>Sphaerotilaceae</taxon>
        <taxon>Sphaerotilus</taxon>
    </lineage>
</organism>
<evidence type="ECO:0000313" key="4">
    <source>
        <dbReference type="EMBL" id="NYG31432.1"/>
    </source>
</evidence>
<name>A0A7Y9QU35_9BURK</name>
<reference evidence="4 5" key="1">
    <citation type="submission" date="2020-07" db="EMBL/GenBank/DDBJ databases">
        <title>Genomic Encyclopedia of Archaeal and Bacterial Type Strains, Phase II (KMG-II): from individual species to whole genera.</title>
        <authorList>
            <person name="Goeker M."/>
        </authorList>
    </citation>
    <scope>NUCLEOTIDE SEQUENCE [LARGE SCALE GENOMIC DNA]</scope>
    <source>
        <strain evidence="4 5">DSM 21226</strain>
    </source>
</reference>
<sequence length="136" mass="14814">MGSNQPHLLLVDDDIAAIQVLGRILAHYPEQHFATSGDEALEQARARRPDIILLDADMPGMSGFDLCRLFKRDPALMDVPVIFTTAHPSVAFQVSAFDSGAADFVAKPVAPDHLRSRVRAHLQDTWNPSGQADAAE</sequence>
<proteinExistence type="predicted"/>
<dbReference type="InterPro" id="IPR011006">
    <property type="entry name" value="CheY-like_superfamily"/>
</dbReference>
<dbReference type="PANTHER" id="PTHR44591">
    <property type="entry name" value="STRESS RESPONSE REGULATOR PROTEIN 1"/>
    <property type="match status" value="1"/>
</dbReference>
<dbReference type="EMBL" id="JACCFH010000001">
    <property type="protein sequence ID" value="NYG31432.1"/>
    <property type="molecule type" value="Genomic_DNA"/>
</dbReference>